<comment type="caution">
    <text evidence="1">The sequence shown here is derived from an EMBL/GenBank/DDBJ whole genome shotgun (WGS) entry which is preliminary data.</text>
</comment>
<keyword evidence="2" id="KW-1185">Reference proteome</keyword>
<organism evidence="1 2">
    <name type="scientific">Nelumbo nucifera</name>
    <name type="common">Sacred lotus</name>
    <dbReference type="NCBI Taxonomy" id="4432"/>
    <lineage>
        <taxon>Eukaryota</taxon>
        <taxon>Viridiplantae</taxon>
        <taxon>Streptophyta</taxon>
        <taxon>Embryophyta</taxon>
        <taxon>Tracheophyta</taxon>
        <taxon>Spermatophyta</taxon>
        <taxon>Magnoliopsida</taxon>
        <taxon>Proteales</taxon>
        <taxon>Nelumbonaceae</taxon>
        <taxon>Nelumbo</taxon>
    </lineage>
</organism>
<evidence type="ECO:0000313" key="1">
    <source>
        <dbReference type="EMBL" id="DAD42031.1"/>
    </source>
</evidence>
<dbReference type="Proteomes" id="UP000607653">
    <property type="component" value="Unassembled WGS sequence"/>
</dbReference>
<sequence length="39" mass="4290">MDVTIRSRVGGKGEQRDSLDPSCLFYGVVGVEFDTIVDQ</sequence>
<accession>A0A822ZE76</accession>
<name>A0A822ZE76_NELNU</name>
<dbReference type="EMBL" id="DUZY01000006">
    <property type="protein sequence ID" value="DAD42031.1"/>
    <property type="molecule type" value="Genomic_DNA"/>
</dbReference>
<protein>
    <submittedName>
        <fullName evidence="1">Uncharacterized protein</fullName>
    </submittedName>
</protein>
<dbReference type="AlphaFoldDB" id="A0A822ZE76"/>
<proteinExistence type="predicted"/>
<gene>
    <name evidence="1" type="ORF">HUJ06_000261</name>
</gene>
<reference evidence="1 2" key="1">
    <citation type="journal article" date="2020" name="Mol. Biol. Evol.">
        <title>Distinct Expression and Methylation Patterns for Genes with Different Fates following a Single Whole-Genome Duplication in Flowering Plants.</title>
        <authorList>
            <person name="Shi T."/>
            <person name="Rahmani R.S."/>
            <person name="Gugger P.F."/>
            <person name="Wang M."/>
            <person name="Li H."/>
            <person name="Zhang Y."/>
            <person name="Li Z."/>
            <person name="Wang Q."/>
            <person name="Van de Peer Y."/>
            <person name="Marchal K."/>
            <person name="Chen J."/>
        </authorList>
    </citation>
    <scope>NUCLEOTIDE SEQUENCE [LARGE SCALE GENOMIC DNA]</scope>
    <source>
        <tissue evidence="1">Leaf</tissue>
    </source>
</reference>
<evidence type="ECO:0000313" key="2">
    <source>
        <dbReference type="Proteomes" id="UP000607653"/>
    </source>
</evidence>